<proteinExistence type="predicted"/>
<dbReference type="RefSeq" id="WP_189766859.1">
    <property type="nucleotide sequence ID" value="NZ_BNCK01000001.1"/>
</dbReference>
<comment type="caution">
    <text evidence="4">The sequence shown here is derived from an EMBL/GenBank/DDBJ whole genome shotgun (WGS) entry which is preliminary data.</text>
</comment>
<name>A0A919EG28_9GAMM</name>
<keyword evidence="1" id="KW-0902">Two-component regulatory system</keyword>
<evidence type="ECO:0000313" key="5">
    <source>
        <dbReference type="Proteomes" id="UP000623842"/>
    </source>
</evidence>
<sequence>MEHEIQLDLQLLNGYLDNLGRDVVQQMLTLYTQQSEIYLTEIQSTLIAQDKNEWRDKCHKMKGAAGSVGLVQVHGLLVDIEKSEVPWAQRQEHFTNLQRLNNEAIASFNTWLG</sequence>
<dbReference type="Pfam" id="PF01627">
    <property type="entry name" value="Hpt"/>
    <property type="match status" value="1"/>
</dbReference>
<evidence type="ECO:0000256" key="2">
    <source>
        <dbReference type="PROSITE-ProRule" id="PRU00110"/>
    </source>
</evidence>
<reference evidence="4" key="2">
    <citation type="submission" date="2020-09" db="EMBL/GenBank/DDBJ databases">
        <authorList>
            <person name="Sun Q."/>
            <person name="Kim S."/>
        </authorList>
    </citation>
    <scope>NUCLEOTIDE SEQUENCE</scope>
    <source>
        <strain evidence="4">KCTC 42731</strain>
    </source>
</reference>
<evidence type="ECO:0000256" key="1">
    <source>
        <dbReference type="ARBA" id="ARBA00023012"/>
    </source>
</evidence>
<dbReference type="InterPro" id="IPR036641">
    <property type="entry name" value="HPT_dom_sf"/>
</dbReference>
<dbReference type="InterPro" id="IPR008207">
    <property type="entry name" value="Sig_transdc_His_kin_Hpt_dom"/>
</dbReference>
<dbReference type="Proteomes" id="UP000623842">
    <property type="component" value="Unassembled WGS sequence"/>
</dbReference>
<feature type="modified residue" description="Phosphohistidine" evidence="2">
    <location>
        <position position="59"/>
    </location>
</feature>
<dbReference type="AlphaFoldDB" id="A0A919EG28"/>
<dbReference type="Gene3D" id="1.20.120.160">
    <property type="entry name" value="HPT domain"/>
    <property type="match status" value="1"/>
</dbReference>
<feature type="domain" description="HPt" evidence="3">
    <location>
        <begin position="20"/>
        <end position="113"/>
    </location>
</feature>
<gene>
    <name evidence="4" type="ORF">GCM10017161_02000</name>
</gene>
<dbReference type="GO" id="GO:0004672">
    <property type="term" value="F:protein kinase activity"/>
    <property type="evidence" value="ECO:0007669"/>
    <property type="project" value="UniProtKB-ARBA"/>
</dbReference>
<evidence type="ECO:0000313" key="4">
    <source>
        <dbReference type="EMBL" id="GHF78523.1"/>
    </source>
</evidence>
<dbReference type="EMBL" id="BNCK01000001">
    <property type="protein sequence ID" value="GHF78523.1"/>
    <property type="molecule type" value="Genomic_DNA"/>
</dbReference>
<dbReference type="GO" id="GO:0000160">
    <property type="term" value="P:phosphorelay signal transduction system"/>
    <property type="evidence" value="ECO:0007669"/>
    <property type="project" value="UniProtKB-KW"/>
</dbReference>
<accession>A0A919EG28</accession>
<evidence type="ECO:0000259" key="3">
    <source>
        <dbReference type="PROSITE" id="PS50894"/>
    </source>
</evidence>
<reference evidence="4" key="1">
    <citation type="journal article" date="2014" name="Int. J. Syst. Evol. Microbiol.">
        <title>Complete genome sequence of Corynebacterium casei LMG S-19264T (=DSM 44701T), isolated from a smear-ripened cheese.</title>
        <authorList>
            <consortium name="US DOE Joint Genome Institute (JGI-PGF)"/>
            <person name="Walter F."/>
            <person name="Albersmeier A."/>
            <person name="Kalinowski J."/>
            <person name="Ruckert C."/>
        </authorList>
    </citation>
    <scope>NUCLEOTIDE SEQUENCE</scope>
    <source>
        <strain evidence="4">KCTC 42731</strain>
    </source>
</reference>
<protein>
    <recommendedName>
        <fullName evidence="3">HPt domain-containing protein</fullName>
    </recommendedName>
</protein>
<organism evidence="4 5">
    <name type="scientific">Thalassotalea marina</name>
    <dbReference type="NCBI Taxonomy" id="1673741"/>
    <lineage>
        <taxon>Bacteria</taxon>
        <taxon>Pseudomonadati</taxon>
        <taxon>Pseudomonadota</taxon>
        <taxon>Gammaproteobacteria</taxon>
        <taxon>Alteromonadales</taxon>
        <taxon>Colwelliaceae</taxon>
        <taxon>Thalassotalea</taxon>
    </lineage>
</organism>
<keyword evidence="5" id="KW-1185">Reference proteome</keyword>
<keyword evidence="2" id="KW-0597">Phosphoprotein</keyword>
<dbReference type="SUPFAM" id="SSF47226">
    <property type="entry name" value="Histidine-containing phosphotransfer domain, HPT domain"/>
    <property type="match status" value="1"/>
</dbReference>
<dbReference type="PROSITE" id="PS50894">
    <property type="entry name" value="HPT"/>
    <property type="match status" value="1"/>
</dbReference>